<accession>A0ABU0IDT3</accession>
<dbReference type="InterPro" id="IPR012842">
    <property type="entry name" value="T3SS_SctL/SctL2"/>
</dbReference>
<keyword evidence="2" id="KW-0813">Transport</keyword>
<proteinExistence type="inferred from homology"/>
<comment type="caution">
    <text evidence="6">The sequence shown here is derived from an EMBL/GenBank/DDBJ whole genome shotgun (WGS) entry which is preliminary data.</text>
</comment>
<dbReference type="RefSeq" id="WP_307158582.1">
    <property type="nucleotide sequence ID" value="NZ_JAUSWH010000008.1"/>
</dbReference>
<evidence type="ECO:0000256" key="5">
    <source>
        <dbReference type="ARBA" id="ARBA00024335"/>
    </source>
</evidence>
<evidence type="ECO:0000313" key="7">
    <source>
        <dbReference type="Proteomes" id="UP001235269"/>
    </source>
</evidence>
<dbReference type="Proteomes" id="UP001235269">
    <property type="component" value="Unassembled WGS sequence"/>
</dbReference>
<gene>
    <name evidence="6" type="ORF">QO005_002726</name>
</gene>
<protein>
    <submittedName>
        <fullName evidence="6">Type III secretion system HrpE/YscL family protein</fullName>
    </submittedName>
</protein>
<keyword evidence="7" id="KW-1185">Reference proteome</keyword>
<comment type="similarity">
    <text evidence="5">Belongs to the SctL stator family.</text>
</comment>
<keyword evidence="4" id="KW-0653">Protein transport</keyword>
<reference evidence="6 7" key="1">
    <citation type="submission" date="2023-07" db="EMBL/GenBank/DDBJ databases">
        <title>Genomic Encyclopedia of Type Strains, Phase IV (KMG-IV): sequencing the most valuable type-strain genomes for metagenomic binning, comparative biology and taxonomic classification.</title>
        <authorList>
            <person name="Goeker M."/>
        </authorList>
    </citation>
    <scope>NUCLEOTIDE SEQUENCE [LARGE SCALE GENOMIC DNA]</scope>
    <source>
        <strain evidence="6 7">DSM 100301</strain>
    </source>
</reference>
<sequence length="181" mass="19357">MAAQIIPGEEMGIFIDAKSLLVKAEHVLAVAESECEAKAEAARNAGYRDGYERGLAEALGAVEPLVQQASQALRSLEQDIEAVVIQALGLVLGSIPPETRIRLLINRALAEVNAARQVVLRVAVSDEPSVRRAIAGLGDHIRVDVDRLLQSGEMTLETGTGHRHIGLMAQLSRVMEGLSHA</sequence>
<evidence type="ECO:0000256" key="2">
    <source>
        <dbReference type="ARBA" id="ARBA00022448"/>
    </source>
</evidence>
<keyword evidence="3" id="KW-0963">Cytoplasm</keyword>
<organism evidence="6 7">
    <name type="scientific">Rhizobium paknamense</name>
    <dbReference type="NCBI Taxonomy" id="1206817"/>
    <lineage>
        <taxon>Bacteria</taxon>
        <taxon>Pseudomonadati</taxon>
        <taxon>Pseudomonadota</taxon>
        <taxon>Alphaproteobacteria</taxon>
        <taxon>Hyphomicrobiales</taxon>
        <taxon>Rhizobiaceae</taxon>
        <taxon>Rhizobium/Agrobacterium group</taxon>
        <taxon>Rhizobium</taxon>
    </lineage>
</organism>
<evidence type="ECO:0000256" key="4">
    <source>
        <dbReference type="ARBA" id="ARBA00022927"/>
    </source>
</evidence>
<evidence type="ECO:0000256" key="1">
    <source>
        <dbReference type="ARBA" id="ARBA00004496"/>
    </source>
</evidence>
<dbReference type="NCBIfam" id="TIGR02499">
    <property type="entry name" value="HrpE_YscL_not"/>
    <property type="match status" value="1"/>
</dbReference>
<evidence type="ECO:0000313" key="6">
    <source>
        <dbReference type="EMBL" id="MDQ0456385.1"/>
    </source>
</evidence>
<dbReference type="EMBL" id="JAUSWH010000008">
    <property type="protein sequence ID" value="MDQ0456385.1"/>
    <property type="molecule type" value="Genomic_DNA"/>
</dbReference>
<comment type="subcellular location">
    <subcellularLocation>
        <location evidence="1">Cytoplasm</location>
    </subcellularLocation>
</comment>
<evidence type="ECO:0000256" key="3">
    <source>
        <dbReference type="ARBA" id="ARBA00022490"/>
    </source>
</evidence>
<name>A0ABU0IDT3_9HYPH</name>